<reference evidence="2" key="3">
    <citation type="submission" date="2020-12" db="UniProtKB">
        <authorList>
            <consortium name="EnsemblPlants"/>
        </authorList>
    </citation>
    <scope>IDENTIFICATION</scope>
</reference>
<dbReference type="InParanoid" id="A0A2K1IDI1"/>
<sequence>MDSKDPERYIYHDNQFFTKNTKEKRENTVSRVLFDCSTAYSAFIPLHLLRLCAISYGKINNDDQVAAAVVPTW</sequence>
<dbReference type="EMBL" id="ABEU02000025">
    <property type="protein sequence ID" value="PNR27334.1"/>
    <property type="molecule type" value="Genomic_DNA"/>
</dbReference>
<reference evidence="1 3" key="2">
    <citation type="journal article" date="2018" name="Plant J.">
        <title>The Physcomitrella patens chromosome-scale assembly reveals moss genome structure and evolution.</title>
        <authorList>
            <person name="Lang D."/>
            <person name="Ullrich K.K."/>
            <person name="Murat F."/>
            <person name="Fuchs J."/>
            <person name="Jenkins J."/>
            <person name="Haas F.B."/>
            <person name="Piednoel M."/>
            <person name="Gundlach H."/>
            <person name="Van Bel M."/>
            <person name="Meyberg R."/>
            <person name="Vives C."/>
            <person name="Morata J."/>
            <person name="Symeonidi A."/>
            <person name="Hiss M."/>
            <person name="Muchero W."/>
            <person name="Kamisugi Y."/>
            <person name="Saleh O."/>
            <person name="Blanc G."/>
            <person name="Decker E.L."/>
            <person name="van Gessel N."/>
            <person name="Grimwood J."/>
            <person name="Hayes R.D."/>
            <person name="Graham S.W."/>
            <person name="Gunter L.E."/>
            <person name="McDaniel S.F."/>
            <person name="Hoernstein S.N.W."/>
            <person name="Larsson A."/>
            <person name="Li F.W."/>
            <person name="Perroud P.F."/>
            <person name="Phillips J."/>
            <person name="Ranjan P."/>
            <person name="Rokshar D.S."/>
            <person name="Rothfels C.J."/>
            <person name="Schneider L."/>
            <person name="Shu S."/>
            <person name="Stevenson D.W."/>
            <person name="Thummler F."/>
            <person name="Tillich M."/>
            <person name="Villarreal Aguilar J.C."/>
            <person name="Widiez T."/>
            <person name="Wong G.K."/>
            <person name="Wymore A."/>
            <person name="Zhang Y."/>
            <person name="Zimmer A.D."/>
            <person name="Quatrano R.S."/>
            <person name="Mayer K.F.X."/>
            <person name="Goodstein D."/>
            <person name="Casacuberta J.M."/>
            <person name="Vandepoele K."/>
            <person name="Reski R."/>
            <person name="Cuming A.C."/>
            <person name="Tuskan G.A."/>
            <person name="Maumus F."/>
            <person name="Salse J."/>
            <person name="Schmutz J."/>
            <person name="Rensing S.A."/>
        </authorList>
    </citation>
    <scope>NUCLEOTIDE SEQUENCE [LARGE SCALE GENOMIC DNA]</scope>
    <source>
        <strain evidence="2 3">cv. Gransden 2004</strain>
    </source>
</reference>
<dbReference type="Gramene" id="Pp3c25_2340V3.1">
    <property type="protein sequence ID" value="PAC:32979056.CDS.1"/>
    <property type="gene ID" value="Pp3c25_2340"/>
</dbReference>
<keyword evidence="3" id="KW-1185">Reference proteome</keyword>
<dbReference type="EnsemblPlants" id="Pp3c25_2340V3.1">
    <property type="protein sequence ID" value="PAC:32979056.CDS.1"/>
    <property type="gene ID" value="Pp3c25_2340"/>
</dbReference>
<reference evidence="1 3" key="1">
    <citation type="journal article" date="2008" name="Science">
        <title>The Physcomitrella genome reveals evolutionary insights into the conquest of land by plants.</title>
        <authorList>
            <person name="Rensing S."/>
            <person name="Lang D."/>
            <person name="Zimmer A."/>
            <person name="Terry A."/>
            <person name="Salamov A."/>
            <person name="Shapiro H."/>
            <person name="Nishiyama T."/>
            <person name="Perroud P.-F."/>
            <person name="Lindquist E."/>
            <person name="Kamisugi Y."/>
            <person name="Tanahashi T."/>
            <person name="Sakakibara K."/>
            <person name="Fujita T."/>
            <person name="Oishi K."/>
            <person name="Shin-I T."/>
            <person name="Kuroki Y."/>
            <person name="Toyoda A."/>
            <person name="Suzuki Y."/>
            <person name="Hashimoto A."/>
            <person name="Yamaguchi K."/>
            <person name="Sugano A."/>
            <person name="Kohara Y."/>
            <person name="Fujiyama A."/>
            <person name="Anterola A."/>
            <person name="Aoki S."/>
            <person name="Ashton N."/>
            <person name="Barbazuk W.B."/>
            <person name="Barker E."/>
            <person name="Bennetzen J."/>
            <person name="Bezanilla M."/>
            <person name="Blankenship R."/>
            <person name="Cho S.H."/>
            <person name="Dutcher S."/>
            <person name="Estelle M."/>
            <person name="Fawcett J.A."/>
            <person name="Gundlach H."/>
            <person name="Hanada K."/>
            <person name="Heyl A."/>
            <person name="Hicks K.A."/>
            <person name="Hugh J."/>
            <person name="Lohr M."/>
            <person name="Mayer K."/>
            <person name="Melkozernov A."/>
            <person name="Murata T."/>
            <person name="Nelson D."/>
            <person name="Pils B."/>
            <person name="Prigge M."/>
            <person name="Reiss B."/>
            <person name="Renner T."/>
            <person name="Rombauts S."/>
            <person name="Rushton P."/>
            <person name="Sanderfoot A."/>
            <person name="Schween G."/>
            <person name="Shiu S.-H."/>
            <person name="Stueber K."/>
            <person name="Theodoulou F.L."/>
            <person name="Tu H."/>
            <person name="Van de Peer Y."/>
            <person name="Verrier P.J."/>
            <person name="Waters E."/>
            <person name="Wood A."/>
            <person name="Yang L."/>
            <person name="Cove D."/>
            <person name="Cuming A."/>
            <person name="Hasebe M."/>
            <person name="Lucas S."/>
            <person name="Mishler D.B."/>
            <person name="Reski R."/>
            <person name="Grigoriev I."/>
            <person name="Quatrano R.S."/>
            <person name="Boore J.L."/>
        </authorList>
    </citation>
    <scope>NUCLEOTIDE SEQUENCE [LARGE SCALE GENOMIC DNA]</scope>
    <source>
        <strain evidence="2 3">cv. Gransden 2004</strain>
    </source>
</reference>
<evidence type="ECO:0000313" key="3">
    <source>
        <dbReference type="Proteomes" id="UP000006727"/>
    </source>
</evidence>
<organism evidence="1">
    <name type="scientific">Physcomitrium patens</name>
    <name type="common">Spreading-leaved earth moss</name>
    <name type="synonym">Physcomitrella patens</name>
    <dbReference type="NCBI Taxonomy" id="3218"/>
    <lineage>
        <taxon>Eukaryota</taxon>
        <taxon>Viridiplantae</taxon>
        <taxon>Streptophyta</taxon>
        <taxon>Embryophyta</taxon>
        <taxon>Bryophyta</taxon>
        <taxon>Bryophytina</taxon>
        <taxon>Bryopsida</taxon>
        <taxon>Funariidae</taxon>
        <taxon>Funariales</taxon>
        <taxon>Funariaceae</taxon>
        <taxon>Physcomitrium</taxon>
    </lineage>
</organism>
<proteinExistence type="predicted"/>
<dbReference type="Proteomes" id="UP000006727">
    <property type="component" value="Chromosome 25"/>
</dbReference>
<accession>A0A2K1IDI1</accession>
<evidence type="ECO:0000313" key="1">
    <source>
        <dbReference type="EMBL" id="PNR27334.1"/>
    </source>
</evidence>
<protein>
    <submittedName>
        <fullName evidence="1 2">Uncharacterized protein</fullName>
    </submittedName>
</protein>
<dbReference type="AlphaFoldDB" id="A0A2K1IDI1"/>
<gene>
    <name evidence="1" type="ORF">PHYPA_029486</name>
</gene>
<evidence type="ECO:0000313" key="2">
    <source>
        <dbReference type="EnsemblPlants" id="PAC:32979056.CDS.1"/>
    </source>
</evidence>
<name>A0A2K1IDI1_PHYPA</name>